<keyword evidence="2" id="KW-0378">Hydrolase</keyword>
<dbReference type="EMBL" id="CP072369">
    <property type="protein sequence ID" value="QUB86228.1"/>
    <property type="molecule type" value="Genomic_DNA"/>
</dbReference>
<dbReference type="GO" id="GO:0004519">
    <property type="term" value="F:endonuclease activity"/>
    <property type="evidence" value="ECO:0007669"/>
    <property type="project" value="UniProtKB-KW"/>
</dbReference>
<protein>
    <submittedName>
        <fullName evidence="2">DNA/RNA non-specific endonuclease</fullName>
    </submittedName>
</protein>
<evidence type="ECO:0000259" key="1">
    <source>
        <dbReference type="Pfam" id="PF13930"/>
    </source>
</evidence>
<keyword evidence="3" id="KW-1185">Reference proteome</keyword>
<sequence>MIGKQLGGSGGKKNVFPQNFHVNRGEFAQVEGRVVDFVDLHGQADIQIKFQYKNGGTRPTKITYTATAPDKSRIKKTFKKTH</sequence>
<evidence type="ECO:0000313" key="3">
    <source>
        <dbReference type="Proteomes" id="UP000682005"/>
    </source>
</evidence>
<organism evidence="2 3">
    <name type="scientific">Prevotella fusca JCM 17724</name>
    <dbReference type="NCBI Taxonomy" id="1236517"/>
    <lineage>
        <taxon>Bacteria</taxon>
        <taxon>Pseudomonadati</taxon>
        <taxon>Bacteroidota</taxon>
        <taxon>Bacteroidia</taxon>
        <taxon>Bacteroidales</taxon>
        <taxon>Prevotellaceae</taxon>
        <taxon>Prevotella</taxon>
    </lineage>
</organism>
<gene>
    <name evidence="2" type="ORF">J5A51_00055</name>
</gene>
<proteinExistence type="predicted"/>
<dbReference type="InterPro" id="IPR044929">
    <property type="entry name" value="DNA/RNA_non-sp_Endonuclease_sf"/>
</dbReference>
<dbReference type="Gene3D" id="3.40.570.10">
    <property type="entry name" value="Extracellular Endonuclease, subunit A"/>
    <property type="match status" value="1"/>
</dbReference>
<keyword evidence="2" id="KW-0540">Nuclease</keyword>
<keyword evidence="2" id="KW-0255">Endonuclease</keyword>
<dbReference type="Pfam" id="PF13930">
    <property type="entry name" value="Endonuclea_NS_2"/>
    <property type="match status" value="1"/>
</dbReference>
<reference evidence="2 3" key="1">
    <citation type="submission" date="2021-03" db="EMBL/GenBank/DDBJ databases">
        <title>Human Oral Microbial Genomes.</title>
        <authorList>
            <person name="Johnston C.D."/>
            <person name="Chen T."/>
            <person name="Dewhirst F.E."/>
        </authorList>
    </citation>
    <scope>NUCLEOTIDE SEQUENCE [LARGE SCALE GENOMIC DNA]</scope>
    <source>
        <strain evidence="2 3">W1435</strain>
    </source>
</reference>
<evidence type="ECO:0000313" key="2">
    <source>
        <dbReference type="EMBL" id="QUB86228.1"/>
    </source>
</evidence>
<feature type="domain" description="Type VII secretion system protein EssD-like" evidence="1">
    <location>
        <begin position="1"/>
        <end position="65"/>
    </location>
</feature>
<name>A0ABX7XX30_9BACT</name>
<accession>A0ABX7XX30</accession>
<dbReference type="Proteomes" id="UP000682005">
    <property type="component" value="Chromosome 2"/>
</dbReference>
<dbReference type="InterPro" id="IPR044927">
    <property type="entry name" value="Endonuclea_NS_2"/>
</dbReference>